<evidence type="ECO:0000256" key="4">
    <source>
        <dbReference type="ARBA" id="ARBA00022801"/>
    </source>
</evidence>
<evidence type="ECO:0000313" key="17">
    <source>
        <dbReference type="EMBL" id="MBC3935238.1"/>
    </source>
</evidence>
<dbReference type="AlphaFoldDB" id="A0A923KZ11"/>
<evidence type="ECO:0000259" key="16">
    <source>
        <dbReference type="PROSITE" id="PS51217"/>
    </source>
</evidence>
<dbReference type="InterPro" id="IPR014017">
    <property type="entry name" value="DNA_helicase_UvrD-like_C"/>
</dbReference>
<dbReference type="GO" id="GO:0043138">
    <property type="term" value="F:3'-5' DNA helicase activity"/>
    <property type="evidence" value="ECO:0007669"/>
    <property type="project" value="UniProtKB-EC"/>
</dbReference>
<dbReference type="RefSeq" id="WP_186880817.1">
    <property type="nucleotide sequence ID" value="NZ_JACOGG010000006.1"/>
</dbReference>
<dbReference type="PANTHER" id="PTHR11070:SF2">
    <property type="entry name" value="ATP-DEPENDENT DNA HELICASE SRS2"/>
    <property type="match status" value="1"/>
</dbReference>
<evidence type="ECO:0000256" key="7">
    <source>
        <dbReference type="ARBA" id="ARBA00023125"/>
    </source>
</evidence>
<dbReference type="Pfam" id="PF00580">
    <property type="entry name" value="UvrD-helicase"/>
    <property type="match status" value="1"/>
</dbReference>
<evidence type="ECO:0000256" key="1">
    <source>
        <dbReference type="ARBA" id="ARBA00009922"/>
    </source>
</evidence>
<dbReference type="Gene3D" id="3.40.50.300">
    <property type="entry name" value="P-loop containing nucleotide triphosphate hydrolases"/>
    <property type="match status" value="2"/>
</dbReference>
<organism evidence="17 18">
    <name type="scientific">Undibacterium rugosum</name>
    <dbReference type="NCBI Taxonomy" id="2762291"/>
    <lineage>
        <taxon>Bacteria</taxon>
        <taxon>Pseudomonadati</taxon>
        <taxon>Pseudomonadota</taxon>
        <taxon>Betaproteobacteria</taxon>
        <taxon>Burkholderiales</taxon>
        <taxon>Oxalobacteraceae</taxon>
        <taxon>Undibacterium</taxon>
    </lineage>
</organism>
<dbReference type="EMBL" id="JACOGG010000006">
    <property type="protein sequence ID" value="MBC3935238.1"/>
    <property type="molecule type" value="Genomic_DNA"/>
</dbReference>
<feature type="binding site" evidence="14">
    <location>
        <begin position="27"/>
        <end position="34"/>
    </location>
    <ligand>
        <name>ATP</name>
        <dbReference type="ChEBI" id="CHEBI:30616"/>
    </ligand>
</feature>
<dbReference type="PANTHER" id="PTHR11070">
    <property type="entry name" value="UVRD / RECB / PCRA DNA HELICASE FAMILY MEMBER"/>
    <property type="match status" value="1"/>
</dbReference>
<evidence type="ECO:0000256" key="9">
    <source>
        <dbReference type="ARBA" id="ARBA00023235"/>
    </source>
</evidence>
<dbReference type="SUPFAM" id="SSF52540">
    <property type="entry name" value="P-loop containing nucleoside triphosphate hydrolases"/>
    <property type="match status" value="1"/>
</dbReference>
<evidence type="ECO:0000256" key="10">
    <source>
        <dbReference type="ARBA" id="ARBA00034617"/>
    </source>
</evidence>
<feature type="domain" description="UvrD-like helicase ATP-binding" evidence="15">
    <location>
        <begin position="6"/>
        <end position="287"/>
    </location>
</feature>
<dbReference type="GO" id="GO:0003677">
    <property type="term" value="F:DNA binding"/>
    <property type="evidence" value="ECO:0007669"/>
    <property type="project" value="UniProtKB-KW"/>
</dbReference>
<comment type="catalytic activity">
    <reaction evidence="10">
        <text>Couples ATP hydrolysis with the unwinding of duplex DNA by translocating in the 3'-5' direction.</text>
        <dbReference type="EC" id="5.6.2.4"/>
    </reaction>
</comment>
<dbReference type="CDD" id="cd18807">
    <property type="entry name" value="SF1_C_UvrD"/>
    <property type="match status" value="1"/>
</dbReference>
<keyword evidence="18" id="KW-1185">Reference proteome</keyword>
<dbReference type="InterPro" id="IPR027417">
    <property type="entry name" value="P-loop_NTPase"/>
</dbReference>
<dbReference type="GO" id="GO:0005829">
    <property type="term" value="C:cytosol"/>
    <property type="evidence" value="ECO:0007669"/>
    <property type="project" value="TreeGrafter"/>
</dbReference>
<evidence type="ECO:0000256" key="14">
    <source>
        <dbReference type="PROSITE-ProRule" id="PRU00560"/>
    </source>
</evidence>
<evidence type="ECO:0000256" key="12">
    <source>
        <dbReference type="ARBA" id="ARBA00034923"/>
    </source>
</evidence>
<keyword evidence="8" id="KW-0234">DNA repair</keyword>
<dbReference type="InterPro" id="IPR013986">
    <property type="entry name" value="DExx_box_DNA_helicase_dom_sf"/>
</dbReference>
<keyword evidence="6 14" id="KW-0067">ATP-binding</keyword>
<sequence>MQNLLHNLNPEQLAAVTLPAQSALILAGAGSGKTRVLTTRIAWLIQTGQISPGGILAVTFTNKAAKEMQTRLSAMLPINTRGMWIGTFHGLCNRLLRAHHRDAGLPQTFQILDSGDQLSFIKRLLKANHIDDEKFPPKTLMYFINSAKDQGLRAAQVDASDDFNRKMVGLYDLYDAQCQREGVVDFAELLLRTYELLSRNQPLREHYQERFRHILVDEFQDTNDLQYKWLKLMAGAGNRRPNAVFAVGDDDQSIYAFRGANVGNMTAFEREFEVQNLIKLEQNYRSHGHILDSANILIANNSKRLGKNLRTDAGHGEPVRVMEASSDIQEANWIIDEAKNLIREGSARSEIAILYRSNAQSRVIEHALFTANIPYRVYGGQRFFERAEIKHAIAYLQLMDNPHNDSAFLRVVNFPTRGIGARSIEQLQDAARLHHISLYAAVPHVAGKAGSALANFVRLIEGARFETQNLPLPEMVRVVLDMSQLLVHYQTEKEGADRIENLEQLVNAAVLFVSEEGFNKEAPAFTGPAVRQPVLLTNGANDVIIDADAALPTVMSPLSAFLSHASLEAGDNQAQAGQDAMQLMTVHSAKGLEFDAVFITGLEEGLFPHENSAQEEAGLEEERRLMYVAITRARKRLYLSFSQTRMLHGQTRYNMRSRFFDELPDESIKWLSPKVQPSWFGQKKSAWDEVPMAGVNQIAQNFSQTSAQQSWRVGQNVEHAKFGEGVIVNIEGSGTNARAHINFGKFGMKLLDLSIAKLEKI</sequence>
<dbReference type="GO" id="GO:0005524">
    <property type="term" value="F:ATP binding"/>
    <property type="evidence" value="ECO:0007669"/>
    <property type="project" value="UniProtKB-UniRule"/>
</dbReference>
<dbReference type="CDD" id="cd17932">
    <property type="entry name" value="DEXQc_UvrD"/>
    <property type="match status" value="1"/>
</dbReference>
<evidence type="ECO:0000313" key="18">
    <source>
        <dbReference type="Proteomes" id="UP000612361"/>
    </source>
</evidence>
<dbReference type="EC" id="5.6.2.4" evidence="11"/>
<evidence type="ECO:0000256" key="11">
    <source>
        <dbReference type="ARBA" id="ARBA00034808"/>
    </source>
</evidence>
<evidence type="ECO:0000259" key="15">
    <source>
        <dbReference type="PROSITE" id="PS51198"/>
    </source>
</evidence>
<dbReference type="PROSITE" id="PS51198">
    <property type="entry name" value="UVRD_HELICASE_ATP_BIND"/>
    <property type="match status" value="1"/>
</dbReference>
<comment type="catalytic activity">
    <reaction evidence="13">
        <text>ATP + H2O = ADP + phosphate + H(+)</text>
        <dbReference type="Rhea" id="RHEA:13065"/>
        <dbReference type="ChEBI" id="CHEBI:15377"/>
        <dbReference type="ChEBI" id="CHEBI:15378"/>
        <dbReference type="ChEBI" id="CHEBI:30616"/>
        <dbReference type="ChEBI" id="CHEBI:43474"/>
        <dbReference type="ChEBI" id="CHEBI:456216"/>
        <dbReference type="EC" id="5.6.2.4"/>
    </reaction>
</comment>
<feature type="domain" description="UvrD-like helicase C-terminal" evidence="16">
    <location>
        <begin position="288"/>
        <end position="591"/>
    </location>
</feature>
<dbReference type="PROSITE" id="PS51217">
    <property type="entry name" value="UVRD_HELICASE_CTER"/>
    <property type="match status" value="1"/>
</dbReference>
<dbReference type="GO" id="GO:0000725">
    <property type="term" value="P:recombinational repair"/>
    <property type="evidence" value="ECO:0007669"/>
    <property type="project" value="TreeGrafter"/>
</dbReference>
<keyword evidence="9" id="KW-0413">Isomerase</keyword>
<keyword evidence="2 14" id="KW-0547">Nucleotide-binding</keyword>
<dbReference type="Gene3D" id="1.10.10.160">
    <property type="match status" value="1"/>
</dbReference>
<dbReference type="GO" id="GO:0033202">
    <property type="term" value="C:DNA helicase complex"/>
    <property type="evidence" value="ECO:0007669"/>
    <property type="project" value="TreeGrafter"/>
</dbReference>
<comment type="similarity">
    <text evidence="1">Belongs to the helicase family. UvrD subfamily.</text>
</comment>
<keyword evidence="3" id="KW-0227">DNA damage</keyword>
<evidence type="ECO:0000256" key="3">
    <source>
        <dbReference type="ARBA" id="ARBA00022763"/>
    </source>
</evidence>
<evidence type="ECO:0000256" key="2">
    <source>
        <dbReference type="ARBA" id="ARBA00022741"/>
    </source>
</evidence>
<dbReference type="Gene3D" id="1.10.486.10">
    <property type="entry name" value="PCRA, domain 4"/>
    <property type="match status" value="1"/>
</dbReference>
<dbReference type="GO" id="GO:0016787">
    <property type="term" value="F:hydrolase activity"/>
    <property type="evidence" value="ECO:0007669"/>
    <property type="project" value="UniProtKB-UniRule"/>
</dbReference>
<keyword evidence="7" id="KW-0238">DNA-binding</keyword>
<dbReference type="InterPro" id="IPR000212">
    <property type="entry name" value="DNA_helicase_UvrD/REP"/>
</dbReference>
<comment type="caution">
    <text evidence="17">The sequence shown here is derived from an EMBL/GenBank/DDBJ whole genome shotgun (WGS) entry which is preliminary data.</text>
</comment>
<evidence type="ECO:0000256" key="8">
    <source>
        <dbReference type="ARBA" id="ARBA00023204"/>
    </source>
</evidence>
<dbReference type="FunFam" id="3.40.50.300:FF:001201">
    <property type="entry name" value="ATP-dependent DNA helicase UvrD2"/>
    <property type="match status" value="1"/>
</dbReference>
<keyword evidence="4 14" id="KW-0378">Hydrolase</keyword>
<evidence type="ECO:0000256" key="5">
    <source>
        <dbReference type="ARBA" id="ARBA00022806"/>
    </source>
</evidence>
<keyword evidence="5 14" id="KW-0347">Helicase</keyword>
<protein>
    <recommendedName>
        <fullName evidence="11">DNA 3'-5' helicase</fullName>
        <ecNumber evidence="11">5.6.2.4</ecNumber>
    </recommendedName>
    <alternativeName>
        <fullName evidence="12">DNA 3'-5' helicase II</fullName>
    </alternativeName>
</protein>
<name>A0A923KZ11_9BURK</name>
<dbReference type="Proteomes" id="UP000612361">
    <property type="component" value="Unassembled WGS sequence"/>
</dbReference>
<dbReference type="Pfam" id="PF21196">
    <property type="entry name" value="PcrA_UvrD_tudor"/>
    <property type="match status" value="1"/>
</dbReference>
<accession>A0A923KZ11</accession>
<proteinExistence type="inferred from homology"/>
<reference evidence="17" key="1">
    <citation type="submission" date="2020-08" db="EMBL/GenBank/DDBJ databases">
        <title>Novel species isolated from subtropical streams in China.</title>
        <authorList>
            <person name="Lu H."/>
        </authorList>
    </citation>
    <scope>NUCLEOTIDE SEQUENCE</scope>
    <source>
        <strain evidence="17">CY7W</strain>
    </source>
</reference>
<dbReference type="Pfam" id="PF13361">
    <property type="entry name" value="UvrD_C"/>
    <property type="match status" value="1"/>
</dbReference>
<gene>
    <name evidence="17" type="ORF">H8K47_07695</name>
</gene>
<evidence type="ECO:0000256" key="6">
    <source>
        <dbReference type="ARBA" id="ARBA00022840"/>
    </source>
</evidence>
<evidence type="ECO:0000256" key="13">
    <source>
        <dbReference type="ARBA" id="ARBA00048988"/>
    </source>
</evidence>
<dbReference type="InterPro" id="IPR014016">
    <property type="entry name" value="UvrD-like_ATP-bd"/>
</dbReference>